<reference evidence="2" key="2">
    <citation type="submission" date="2015-01" db="EMBL/GenBank/DDBJ databases">
        <title>Evolutionary Origins and Diversification of the Mycorrhizal Mutualists.</title>
        <authorList>
            <consortium name="DOE Joint Genome Institute"/>
            <consortium name="Mycorrhizal Genomics Consortium"/>
            <person name="Kohler A."/>
            <person name="Kuo A."/>
            <person name="Nagy L.G."/>
            <person name="Floudas D."/>
            <person name="Copeland A."/>
            <person name="Barry K.W."/>
            <person name="Cichocki N."/>
            <person name="Veneault-Fourrey C."/>
            <person name="LaButti K."/>
            <person name="Lindquist E.A."/>
            <person name="Lipzen A."/>
            <person name="Lundell T."/>
            <person name="Morin E."/>
            <person name="Murat C."/>
            <person name="Riley R."/>
            <person name="Ohm R."/>
            <person name="Sun H."/>
            <person name="Tunlid A."/>
            <person name="Henrissat B."/>
            <person name="Grigoriev I.V."/>
            <person name="Hibbett D.S."/>
            <person name="Martin F."/>
        </authorList>
    </citation>
    <scope>NUCLEOTIDE SEQUENCE [LARGE SCALE GENOMIC DNA]</scope>
    <source>
        <strain evidence="2">Marx 270</strain>
    </source>
</reference>
<dbReference type="HOGENOM" id="CLU_2688814_0_0_1"/>
<proteinExistence type="predicted"/>
<reference evidence="1 2" key="1">
    <citation type="submission" date="2014-04" db="EMBL/GenBank/DDBJ databases">
        <authorList>
            <consortium name="DOE Joint Genome Institute"/>
            <person name="Kuo A."/>
            <person name="Kohler A."/>
            <person name="Costa M.D."/>
            <person name="Nagy L.G."/>
            <person name="Floudas D."/>
            <person name="Copeland A."/>
            <person name="Barry K.W."/>
            <person name="Cichocki N."/>
            <person name="Veneault-Fourrey C."/>
            <person name="LaButti K."/>
            <person name="Lindquist E.A."/>
            <person name="Lipzen A."/>
            <person name="Lundell T."/>
            <person name="Morin E."/>
            <person name="Murat C."/>
            <person name="Sun H."/>
            <person name="Tunlid A."/>
            <person name="Henrissat B."/>
            <person name="Grigoriev I.V."/>
            <person name="Hibbett D.S."/>
            <person name="Martin F."/>
            <person name="Nordberg H.P."/>
            <person name="Cantor M.N."/>
            <person name="Hua S.X."/>
        </authorList>
    </citation>
    <scope>NUCLEOTIDE SEQUENCE [LARGE SCALE GENOMIC DNA]</scope>
    <source>
        <strain evidence="1 2">Marx 270</strain>
    </source>
</reference>
<dbReference type="EMBL" id="KN831980">
    <property type="protein sequence ID" value="KIO02732.1"/>
    <property type="molecule type" value="Genomic_DNA"/>
</dbReference>
<protein>
    <submittedName>
        <fullName evidence="1">Uncharacterized protein</fullName>
    </submittedName>
</protein>
<gene>
    <name evidence="1" type="ORF">M404DRAFT_1001942</name>
</gene>
<accession>A0A0C3JZA3</accession>
<evidence type="ECO:0000313" key="2">
    <source>
        <dbReference type="Proteomes" id="UP000054217"/>
    </source>
</evidence>
<sequence length="74" mass="8492">MKLHLTSERDTLLQPSSDHQTFQSAVTNVVRHGSVRRIWTNQQTSHCRFNTMASVLVHPIKSNTYHSADVFDLN</sequence>
<evidence type="ECO:0000313" key="1">
    <source>
        <dbReference type="EMBL" id="KIO02732.1"/>
    </source>
</evidence>
<dbReference type="AlphaFoldDB" id="A0A0C3JZA3"/>
<name>A0A0C3JZA3_PISTI</name>
<organism evidence="1 2">
    <name type="scientific">Pisolithus tinctorius Marx 270</name>
    <dbReference type="NCBI Taxonomy" id="870435"/>
    <lineage>
        <taxon>Eukaryota</taxon>
        <taxon>Fungi</taxon>
        <taxon>Dikarya</taxon>
        <taxon>Basidiomycota</taxon>
        <taxon>Agaricomycotina</taxon>
        <taxon>Agaricomycetes</taxon>
        <taxon>Agaricomycetidae</taxon>
        <taxon>Boletales</taxon>
        <taxon>Sclerodermatineae</taxon>
        <taxon>Pisolithaceae</taxon>
        <taxon>Pisolithus</taxon>
    </lineage>
</organism>
<dbReference type="InParanoid" id="A0A0C3JZA3"/>
<keyword evidence="2" id="KW-1185">Reference proteome</keyword>
<dbReference type="Proteomes" id="UP000054217">
    <property type="component" value="Unassembled WGS sequence"/>
</dbReference>